<accession>B7FPQ8</accession>
<dbReference type="InterPro" id="IPR006708">
    <property type="entry name" value="Pex19"/>
</dbReference>
<dbReference type="GO" id="GO:0033328">
    <property type="term" value="F:peroxisome membrane targeting sequence binding"/>
    <property type="evidence" value="ECO:0007669"/>
    <property type="project" value="TreeGrafter"/>
</dbReference>
<reference evidence="2 3" key="1">
    <citation type="journal article" date="2008" name="Nature">
        <title>The Phaeodactylum genome reveals the evolutionary history of diatom genomes.</title>
        <authorList>
            <person name="Bowler C."/>
            <person name="Allen A.E."/>
            <person name="Badger J.H."/>
            <person name="Grimwood J."/>
            <person name="Jabbari K."/>
            <person name="Kuo A."/>
            <person name="Maheswari U."/>
            <person name="Martens C."/>
            <person name="Maumus F."/>
            <person name="Otillar R.P."/>
            <person name="Rayko E."/>
            <person name="Salamov A."/>
            <person name="Vandepoele K."/>
            <person name="Beszteri B."/>
            <person name="Gruber A."/>
            <person name="Heijde M."/>
            <person name="Katinka M."/>
            <person name="Mock T."/>
            <person name="Valentin K."/>
            <person name="Verret F."/>
            <person name="Berges J.A."/>
            <person name="Brownlee C."/>
            <person name="Cadoret J.P."/>
            <person name="Chiovitti A."/>
            <person name="Choi C.J."/>
            <person name="Coesel S."/>
            <person name="De Martino A."/>
            <person name="Detter J.C."/>
            <person name="Durkin C."/>
            <person name="Falciatore A."/>
            <person name="Fournet J."/>
            <person name="Haruta M."/>
            <person name="Huysman M.J."/>
            <person name="Jenkins B.D."/>
            <person name="Jiroutova K."/>
            <person name="Jorgensen R.E."/>
            <person name="Joubert Y."/>
            <person name="Kaplan A."/>
            <person name="Kroger N."/>
            <person name="Kroth P.G."/>
            <person name="La Roche J."/>
            <person name="Lindquist E."/>
            <person name="Lommer M."/>
            <person name="Martin-Jezequel V."/>
            <person name="Lopez P.J."/>
            <person name="Lucas S."/>
            <person name="Mangogna M."/>
            <person name="McGinnis K."/>
            <person name="Medlin L.K."/>
            <person name="Montsant A."/>
            <person name="Oudot-Le Secq M.P."/>
            <person name="Napoli C."/>
            <person name="Obornik M."/>
            <person name="Parker M.S."/>
            <person name="Petit J.L."/>
            <person name="Porcel B.M."/>
            <person name="Poulsen N."/>
            <person name="Robison M."/>
            <person name="Rychlewski L."/>
            <person name="Rynearson T.A."/>
            <person name="Schmutz J."/>
            <person name="Shapiro H."/>
            <person name="Siaut M."/>
            <person name="Stanley M."/>
            <person name="Sussman M.R."/>
            <person name="Taylor A.R."/>
            <person name="Vardi A."/>
            <person name="von Dassow P."/>
            <person name="Vyverman W."/>
            <person name="Willis A."/>
            <person name="Wyrwicz L.S."/>
            <person name="Rokhsar D.S."/>
            <person name="Weissenbach J."/>
            <person name="Armbrust E.V."/>
            <person name="Green B.R."/>
            <person name="Van de Peer Y."/>
            <person name="Grigoriev I.V."/>
        </authorList>
    </citation>
    <scope>NUCLEOTIDE SEQUENCE [LARGE SCALE GENOMIC DNA]</scope>
    <source>
        <strain evidence="2 3">CCAP 1055/1</strain>
    </source>
</reference>
<evidence type="ECO:0000256" key="1">
    <source>
        <dbReference type="SAM" id="MobiDB-lite"/>
    </source>
</evidence>
<dbReference type="STRING" id="556484.B7FPQ8"/>
<evidence type="ECO:0000313" key="3">
    <source>
        <dbReference type="Proteomes" id="UP000000759"/>
    </source>
</evidence>
<dbReference type="InterPro" id="IPR038322">
    <property type="entry name" value="Pex19_C_sf"/>
</dbReference>
<gene>
    <name evidence="2" type="ORF">PHATRDRAFT_31927</name>
</gene>
<dbReference type="PaxDb" id="2850-Phatr31927"/>
<protein>
    <submittedName>
        <fullName evidence="2">Uncharacterized protein</fullName>
    </submittedName>
</protein>
<dbReference type="PANTHER" id="PTHR12774:SF2">
    <property type="entry name" value="PEROXISOMAL BIOGENESIS FACTOR 19"/>
    <property type="match status" value="1"/>
</dbReference>
<dbReference type="Gene3D" id="1.20.120.900">
    <property type="entry name" value="Pex19, mPTS binding domain"/>
    <property type="match status" value="1"/>
</dbReference>
<dbReference type="EMBL" id="CM000605">
    <property type="protein sequence ID" value="EEC51217.1"/>
    <property type="molecule type" value="Genomic_DNA"/>
</dbReference>
<dbReference type="AlphaFoldDB" id="B7FPQ8"/>
<dbReference type="eggNOG" id="KOG3133">
    <property type="taxonomic scope" value="Eukaryota"/>
</dbReference>
<proteinExistence type="predicted"/>
<dbReference type="PANTHER" id="PTHR12774">
    <property type="entry name" value="PEROXISOMAL BIOGENESIS FACTOR 19"/>
    <property type="match status" value="1"/>
</dbReference>
<dbReference type="GeneID" id="7196434"/>
<dbReference type="HOGENOM" id="CLU_867300_0_0_1"/>
<feature type="compositionally biased region" description="Polar residues" evidence="1">
    <location>
        <begin position="47"/>
        <end position="59"/>
    </location>
</feature>
<dbReference type="OrthoDB" id="21292at2759"/>
<evidence type="ECO:0000313" key="2">
    <source>
        <dbReference type="EMBL" id="EEC51217.1"/>
    </source>
</evidence>
<sequence>MASLPSEYEIDAVLDAALDELDQDDDDDRQRELDESSNGIAVDVSNMAHSATKSNSYQHETPFVGPLPPPRAAGDEGLNETDAILSSMMKELLSANGEDVDAAASEFLGNLIHEIQFETTEAQRTDPAPSPSDGSKQSRSSNPSKSDKESSTTVDEAISTLIEDMAKQAGTDEFGKDDSSDETMLNDLMQGFAGMGEGFDTDAVIDGMMEQLVSKDLMYEPMKQVALKFPSWLKEKKDSITEQEYSNRCKQSKCFERLVHVYETEPTNTGKLMNLMQNVQAYGQPPREIIQEIAPGLEMDVDGMPKLDASGIPTDSDCCSM</sequence>
<dbReference type="KEGG" id="pti:PHATRDRAFT_31927"/>
<feature type="region of interest" description="Disordered" evidence="1">
    <location>
        <begin position="23"/>
        <end position="77"/>
    </location>
</feature>
<feature type="compositionally biased region" description="Low complexity" evidence="1">
    <location>
        <begin position="135"/>
        <end position="144"/>
    </location>
</feature>
<keyword evidence="3" id="KW-1185">Reference proteome</keyword>
<dbReference type="Pfam" id="PF04614">
    <property type="entry name" value="Pex19"/>
    <property type="match status" value="1"/>
</dbReference>
<name>B7FPQ8_PHATC</name>
<organism evidence="2 3">
    <name type="scientific">Phaeodactylum tricornutum (strain CCAP 1055/1)</name>
    <dbReference type="NCBI Taxonomy" id="556484"/>
    <lineage>
        <taxon>Eukaryota</taxon>
        <taxon>Sar</taxon>
        <taxon>Stramenopiles</taxon>
        <taxon>Ochrophyta</taxon>
        <taxon>Bacillariophyta</taxon>
        <taxon>Bacillariophyceae</taxon>
        <taxon>Bacillariophycidae</taxon>
        <taxon>Naviculales</taxon>
        <taxon>Phaeodactylaceae</taxon>
        <taxon>Phaeodactylum</taxon>
    </lineage>
</organism>
<dbReference type="RefSeq" id="XP_002176754.1">
    <property type="nucleotide sequence ID" value="XM_002176718.1"/>
</dbReference>
<reference evidence="3" key="2">
    <citation type="submission" date="2008-08" db="EMBL/GenBank/DDBJ databases">
        <authorList>
            <consortium name="Diatom Consortium"/>
            <person name="Grigoriev I."/>
            <person name="Grimwood J."/>
            <person name="Kuo A."/>
            <person name="Otillar R.P."/>
            <person name="Salamov A."/>
            <person name="Detter J.C."/>
            <person name="Lindquist E."/>
            <person name="Shapiro H."/>
            <person name="Lucas S."/>
            <person name="Glavina del Rio T."/>
            <person name="Pitluck S."/>
            <person name="Rokhsar D."/>
            <person name="Bowler C."/>
        </authorList>
    </citation>
    <scope>GENOME REANNOTATION</scope>
    <source>
        <strain evidence="3">CCAP 1055/1</strain>
    </source>
</reference>
<dbReference type="Proteomes" id="UP000000759">
    <property type="component" value="Chromosome 1"/>
</dbReference>
<feature type="region of interest" description="Disordered" evidence="1">
    <location>
        <begin position="119"/>
        <end position="154"/>
    </location>
</feature>
<dbReference type="GO" id="GO:0045046">
    <property type="term" value="P:protein import into peroxisome membrane"/>
    <property type="evidence" value="ECO:0007669"/>
    <property type="project" value="TreeGrafter"/>
</dbReference>
<dbReference type="GO" id="GO:0005778">
    <property type="term" value="C:peroxisomal membrane"/>
    <property type="evidence" value="ECO:0007669"/>
    <property type="project" value="TreeGrafter"/>
</dbReference>
<dbReference type="OMA" id="HVYETEP"/>
<dbReference type="InParanoid" id="B7FPQ8"/>